<gene>
    <name evidence="1" type="ORF">J7302_08370</name>
</gene>
<dbReference type="RefSeq" id="WP_215372800.1">
    <property type="nucleotide sequence ID" value="NZ_JAGTIS010000003.1"/>
</dbReference>
<accession>A0ABS5XGI1</accession>
<evidence type="ECO:0000313" key="1">
    <source>
        <dbReference type="EMBL" id="MBT8766145.1"/>
    </source>
</evidence>
<protein>
    <submittedName>
        <fullName evidence="1">Uncharacterized protein</fullName>
    </submittedName>
</protein>
<keyword evidence="2" id="KW-1185">Reference proteome</keyword>
<evidence type="ECO:0000313" key="2">
    <source>
        <dbReference type="Proteomes" id="UP001519667"/>
    </source>
</evidence>
<reference evidence="1 2" key="1">
    <citation type="submission" date="2021-04" db="EMBL/GenBank/DDBJ databases">
        <title>Pseudomonas boanensis sp. nov., a bacterium isolated from river water used for household purposes in Boane District, Mozambique.</title>
        <authorList>
            <person name="Nicklasson M."/>
            <person name="Martin-Rodriguez A.J."/>
            <person name="Thorell K."/>
            <person name="Neves L."/>
            <person name="Mussagy A."/>
            <person name="Rydberg H.A."/>
            <person name="Hernroth B."/>
            <person name="Svensson-Stadler L."/>
            <person name="Sjoling A."/>
        </authorList>
    </citation>
    <scope>NUCLEOTIDE SEQUENCE [LARGE SCALE GENOMIC DNA]</scope>
    <source>
        <strain evidence="1 2">DB1</strain>
    </source>
</reference>
<proteinExistence type="predicted"/>
<name>A0ABS5XGI1_9GAMM</name>
<comment type="caution">
    <text evidence="1">The sequence shown here is derived from an EMBL/GenBank/DDBJ whole genome shotgun (WGS) entry which is preliminary data.</text>
</comment>
<sequence length="77" mass="8455">MIALWSLFAPRRQLHCFALLDDAGICRELRQSNEAPAGGHWVQVDGICLSWLDRPLPPGALVAPVVGQPERRRALAA</sequence>
<organism evidence="1 2">
    <name type="scientific">Metapseudomonas boanensis</name>
    <dbReference type="NCBI Taxonomy" id="2822138"/>
    <lineage>
        <taxon>Bacteria</taxon>
        <taxon>Pseudomonadati</taxon>
        <taxon>Pseudomonadota</taxon>
        <taxon>Gammaproteobacteria</taxon>
        <taxon>Pseudomonadales</taxon>
        <taxon>Pseudomonadaceae</taxon>
        <taxon>Metapseudomonas</taxon>
    </lineage>
</organism>
<dbReference type="Proteomes" id="UP001519667">
    <property type="component" value="Unassembled WGS sequence"/>
</dbReference>
<dbReference type="EMBL" id="JAGTIS010000003">
    <property type="protein sequence ID" value="MBT8766145.1"/>
    <property type="molecule type" value="Genomic_DNA"/>
</dbReference>